<name>A0A162XXD5_DIDRA</name>
<gene>
    <name evidence="1" type="ORF">ST47_g9253</name>
</gene>
<proteinExistence type="predicted"/>
<keyword evidence="2" id="KW-1185">Reference proteome</keyword>
<organism evidence="1 2">
    <name type="scientific">Didymella rabiei</name>
    <name type="common">Chickpea ascochyta blight fungus</name>
    <name type="synonym">Mycosphaerella rabiei</name>
    <dbReference type="NCBI Taxonomy" id="5454"/>
    <lineage>
        <taxon>Eukaryota</taxon>
        <taxon>Fungi</taxon>
        <taxon>Dikarya</taxon>
        <taxon>Ascomycota</taxon>
        <taxon>Pezizomycotina</taxon>
        <taxon>Dothideomycetes</taxon>
        <taxon>Pleosporomycetidae</taxon>
        <taxon>Pleosporales</taxon>
        <taxon>Pleosporineae</taxon>
        <taxon>Didymellaceae</taxon>
        <taxon>Ascochyta</taxon>
    </lineage>
</organism>
<protein>
    <submittedName>
        <fullName evidence="1">Uncharacterized protein</fullName>
    </submittedName>
</protein>
<dbReference type="Proteomes" id="UP000076837">
    <property type="component" value="Unassembled WGS sequence"/>
</dbReference>
<dbReference type="EMBL" id="JYNV01000290">
    <property type="protein sequence ID" value="KZM19725.1"/>
    <property type="molecule type" value="Genomic_DNA"/>
</dbReference>
<evidence type="ECO:0000313" key="2">
    <source>
        <dbReference type="Proteomes" id="UP000076837"/>
    </source>
</evidence>
<sequence length="95" mass="9560">MQHKAAAAAAAAPKDSRRPSTAIDLYTVAVTSQVADPLRTYLMDRQGRTASLPTSAFPTMDGALQEVQGSGRLRLAGDAAGDAAAAAAAAAAGLY</sequence>
<reference evidence="1 2" key="1">
    <citation type="journal article" date="2016" name="Sci. Rep.">
        <title>Draft genome sequencing and secretome analysis of fungal phytopathogen Ascochyta rabiei provides insight into the necrotrophic effector repertoire.</title>
        <authorList>
            <person name="Verma S."/>
            <person name="Gazara R.K."/>
            <person name="Nizam S."/>
            <person name="Parween S."/>
            <person name="Chattopadhyay D."/>
            <person name="Verma P.K."/>
        </authorList>
    </citation>
    <scope>NUCLEOTIDE SEQUENCE [LARGE SCALE GENOMIC DNA]</scope>
    <source>
        <strain evidence="1 2">ArDII</strain>
    </source>
</reference>
<accession>A0A162XXD5</accession>
<comment type="caution">
    <text evidence="1">The sequence shown here is derived from an EMBL/GenBank/DDBJ whole genome shotgun (WGS) entry which is preliminary data.</text>
</comment>
<evidence type="ECO:0000313" key="1">
    <source>
        <dbReference type="EMBL" id="KZM19725.1"/>
    </source>
</evidence>
<dbReference type="AlphaFoldDB" id="A0A162XXD5"/>